<evidence type="ECO:0000313" key="1">
    <source>
        <dbReference type="EMBL" id="QCX01470.1"/>
    </source>
</evidence>
<protein>
    <submittedName>
        <fullName evidence="1">ABC transporter permease</fullName>
    </submittedName>
</protein>
<dbReference type="InterPro" id="IPR029069">
    <property type="entry name" value="HotDog_dom_sf"/>
</dbReference>
<sequence>MIRRNIDIKKLLPHRAPMLMVSHMPYLDTASCETNFDISPQCIFLQNGKLTEAGLIENAAQSCGAIVAQSYAHRNESNEIVGQAIGFISAIKKIEITDLPVVNERIMTKGKLLSRFDDENFSLCTVESTTFRNGELIVACTFNFLIQAI</sequence>
<gene>
    <name evidence="1" type="ORF">FGM00_15645</name>
</gene>
<evidence type="ECO:0000313" key="2">
    <source>
        <dbReference type="Proteomes" id="UP000310017"/>
    </source>
</evidence>
<name>A0A5B7SXM1_9FLAO</name>
<dbReference type="AlphaFoldDB" id="A0A5B7SXM1"/>
<keyword evidence="2" id="KW-1185">Reference proteome</keyword>
<dbReference type="OrthoDB" id="826697at2"/>
<proteinExistence type="predicted"/>
<dbReference type="Proteomes" id="UP000310017">
    <property type="component" value="Chromosome"/>
</dbReference>
<reference evidence="1 2" key="1">
    <citation type="submission" date="2019-05" db="EMBL/GenBank/DDBJ databases">
        <title>Genome sequencing of F202Z8.</title>
        <authorList>
            <person name="Kwon Y.M."/>
        </authorList>
    </citation>
    <scope>NUCLEOTIDE SEQUENCE [LARGE SCALE GENOMIC DNA]</scope>
    <source>
        <strain evidence="1 2">F202Z8</strain>
    </source>
</reference>
<organism evidence="1 2">
    <name type="scientific">Aggregatimonas sangjinii</name>
    <dbReference type="NCBI Taxonomy" id="2583587"/>
    <lineage>
        <taxon>Bacteria</taxon>
        <taxon>Pseudomonadati</taxon>
        <taxon>Bacteroidota</taxon>
        <taxon>Flavobacteriia</taxon>
        <taxon>Flavobacteriales</taxon>
        <taxon>Flavobacteriaceae</taxon>
        <taxon>Aggregatimonas</taxon>
    </lineage>
</organism>
<dbReference type="KEGG" id="asag:FGM00_15645"/>
<dbReference type="Pfam" id="PF22817">
    <property type="entry name" value="ApeP-like"/>
    <property type="match status" value="1"/>
</dbReference>
<dbReference type="EMBL" id="CP040710">
    <property type="protein sequence ID" value="QCX01470.1"/>
    <property type="molecule type" value="Genomic_DNA"/>
</dbReference>
<dbReference type="SUPFAM" id="SSF54637">
    <property type="entry name" value="Thioesterase/thiol ester dehydrase-isomerase"/>
    <property type="match status" value="1"/>
</dbReference>
<dbReference type="InterPro" id="IPR016776">
    <property type="entry name" value="ApeP-like_dehydratase"/>
</dbReference>
<accession>A0A5B7SXM1</accession>
<dbReference type="Gene3D" id="3.10.129.10">
    <property type="entry name" value="Hotdog Thioesterase"/>
    <property type="match status" value="1"/>
</dbReference>